<dbReference type="SUPFAM" id="SSF53271">
    <property type="entry name" value="PRTase-like"/>
    <property type="match status" value="1"/>
</dbReference>
<proteinExistence type="predicted"/>
<dbReference type="Pfam" id="PF14681">
    <property type="entry name" value="UPRTase"/>
    <property type="match status" value="1"/>
</dbReference>
<dbReference type="Gene3D" id="3.40.50.2020">
    <property type="match status" value="1"/>
</dbReference>
<accession>A0A0P1B1Z3</accession>
<dbReference type="Proteomes" id="UP000054928">
    <property type="component" value="Unassembled WGS sequence"/>
</dbReference>
<name>A0A0P1B1Z3_PLAHL</name>
<dbReference type="OrthoDB" id="10257085at2759"/>
<evidence type="ECO:0000259" key="1">
    <source>
        <dbReference type="Pfam" id="PF14681"/>
    </source>
</evidence>
<dbReference type="STRING" id="4781.A0A0P1B1Z3"/>
<dbReference type="OMA" id="GNTECKA"/>
<protein>
    <recommendedName>
        <fullName evidence="1">Phosphoribosyltransferase domain-containing protein</fullName>
    </recommendedName>
</protein>
<keyword evidence="3" id="KW-1185">Reference proteome</keyword>
<dbReference type="AlphaFoldDB" id="A0A0P1B1Z3"/>
<dbReference type="GeneID" id="36400241"/>
<reference evidence="3" key="1">
    <citation type="submission" date="2014-09" db="EMBL/GenBank/DDBJ databases">
        <authorList>
            <person name="Sharma Rahul"/>
            <person name="Thines Marco"/>
        </authorList>
    </citation>
    <scope>NUCLEOTIDE SEQUENCE [LARGE SCALE GENOMIC DNA]</scope>
</reference>
<evidence type="ECO:0000313" key="2">
    <source>
        <dbReference type="EMBL" id="CEG47858.1"/>
    </source>
</evidence>
<organism evidence="2 3">
    <name type="scientific">Plasmopara halstedii</name>
    <name type="common">Downy mildew of sunflower</name>
    <dbReference type="NCBI Taxonomy" id="4781"/>
    <lineage>
        <taxon>Eukaryota</taxon>
        <taxon>Sar</taxon>
        <taxon>Stramenopiles</taxon>
        <taxon>Oomycota</taxon>
        <taxon>Peronosporomycetes</taxon>
        <taxon>Peronosporales</taxon>
        <taxon>Peronosporaceae</taxon>
        <taxon>Plasmopara</taxon>
    </lineage>
</organism>
<dbReference type="EMBL" id="CCYD01002864">
    <property type="protein sequence ID" value="CEG47858.1"/>
    <property type="molecule type" value="Genomic_DNA"/>
</dbReference>
<feature type="domain" description="Phosphoribosyltransferase" evidence="1">
    <location>
        <begin position="230"/>
        <end position="429"/>
    </location>
</feature>
<sequence length="432" mass="48199">MASPHARPTRSSSVARSLANAAAALRAQVQNGAATQVTEREFSATSQVLNNETATVIPVFDARHSSEQRTTDFYEREILFNELRERQLDKKITREYFVPKMNHFERLRDDEMYSTRRDTSNYGQHLNKDSHMIEKRTTFSTQIPQNDQIYRTSDNFAHQHHSRSVSPRDLPAALAREFGVTRAAICHIKKNRLEILSRYNSMVKSAQESESSFGPPGVEKMVHQVRATSVLLLLTILRDNRSSGATFRRVAGRLIMIVLEEALAGLCAENVEVKTDNGHMYQGLELRQNFCGVAIGAEGSPFLVLFHQMEPDAPQGSIHVQSGTGKQGQRVWRLEHMDLPADITQHKVLLFSSSCSSGNTECKAIEALCGLGCDEQSISLVVLLVASDGIVHISNRFPHVKIITGGIDNNVNSQTDMIVNGFGDFVTRYNSI</sequence>
<evidence type="ECO:0000313" key="3">
    <source>
        <dbReference type="Proteomes" id="UP000054928"/>
    </source>
</evidence>
<dbReference type="InterPro" id="IPR029057">
    <property type="entry name" value="PRTase-like"/>
</dbReference>
<dbReference type="InterPro" id="IPR000836">
    <property type="entry name" value="PRTase_dom"/>
</dbReference>
<dbReference type="RefSeq" id="XP_024584227.1">
    <property type="nucleotide sequence ID" value="XM_024718871.1"/>
</dbReference>